<feature type="transmembrane region" description="Helical" evidence="1">
    <location>
        <begin position="246"/>
        <end position="271"/>
    </location>
</feature>
<protein>
    <submittedName>
        <fullName evidence="2">Transmembrane protein</fullName>
    </submittedName>
</protein>
<accession>A0A834WRH9</accession>
<keyword evidence="1 2" id="KW-0812">Transmembrane</keyword>
<name>A0A834WRH9_9FABA</name>
<feature type="transmembrane region" description="Helical" evidence="1">
    <location>
        <begin position="103"/>
        <end position="127"/>
    </location>
</feature>
<comment type="caution">
    <text evidence="2">The sequence shown here is derived from an EMBL/GenBank/DDBJ whole genome shotgun (WGS) entry which is preliminary data.</text>
</comment>
<feature type="transmembrane region" description="Helical" evidence="1">
    <location>
        <begin position="215"/>
        <end position="234"/>
    </location>
</feature>
<dbReference type="PANTHER" id="PTHR12242">
    <property type="entry name" value="OS02G0130600 PROTEIN-RELATED"/>
    <property type="match status" value="1"/>
</dbReference>
<reference evidence="2" key="1">
    <citation type="submission" date="2020-09" db="EMBL/GenBank/DDBJ databases">
        <title>Genome-Enabled Discovery of Anthraquinone Biosynthesis in Senna tora.</title>
        <authorList>
            <person name="Kang S.-H."/>
            <person name="Pandey R.P."/>
            <person name="Lee C.-M."/>
            <person name="Sim J.-S."/>
            <person name="Jeong J.-T."/>
            <person name="Choi B.-S."/>
            <person name="Jung M."/>
            <person name="Ginzburg D."/>
            <person name="Zhao K."/>
            <person name="Won S.Y."/>
            <person name="Oh T.-J."/>
            <person name="Yu Y."/>
            <person name="Kim N.-H."/>
            <person name="Lee O.R."/>
            <person name="Lee T.-H."/>
            <person name="Bashyal P."/>
            <person name="Kim T.-S."/>
            <person name="Lee W.-H."/>
            <person name="Kawkins C."/>
            <person name="Kim C.-K."/>
            <person name="Kim J.S."/>
            <person name="Ahn B.O."/>
            <person name="Rhee S.Y."/>
            <person name="Sohng J.K."/>
        </authorList>
    </citation>
    <scope>NUCLEOTIDE SEQUENCE</scope>
    <source>
        <tissue evidence="2">Leaf</tissue>
    </source>
</reference>
<evidence type="ECO:0000256" key="1">
    <source>
        <dbReference type="SAM" id="Phobius"/>
    </source>
</evidence>
<keyword evidence="1" id="KW-1133">Transmembrane helix</keyword>
<feature type="transmembrane region" description="Helical" evidence="1">
    <location>
        <begin position="12"/>
        <end position="35"/>
    </location>
</feature>
<dbReference type="EMBL" id="JAAIUW010000006">
    <property type="protein sequence ID" value="KAF7829341.1"/>
    <property type="molecule type" value="Genomic_DNA"/>
</dbReference>
<evidence type="ECO:0000313" key="2">
    <source>
        <dbReference type="EMBL" id="KAF7829341.1"/>
    </source>
</evidence>
<dbReference type="GO" id="GO:0016020">
    <property type="term" value="C:membrane"/>
    <property type="evidence" value="ECO:0007669"/>
    <property type="project" value="TreeGrafter"/>
</dbReference>
<sequence length="319" mass="36348">MTSDTTDPSYWLNWRFFLCSLWVLISVGLGLFLICKYEAFNRSKRVREENQQEADGSLCKDEAWKTCLKGIHPACLLSYRLIAFLVLLALLIADAVTSGPEIFYFYTQWTFSLVVIYFGLGSSLSIYGCCINSNKSDAEGGSYMPSSVGGSVDMSSLLKNSNALQERHSWETVDACVYIFQIIFQVCAGAVVLTDCVFWLVIYPFLTAKDFRLDFLIVCMHTVNAVFLLGDTALNCLRFPMFRFGYFVLWTSIFVLFQWILHACVALWWPYPFLELASPYAPLWYLAVGVLHIPCYGVYALVVRLKHMWLSRTFPASSQ</sequence>
<feature type="transmembrane region" description="Helical" evidence="1">
    <location>
        <begin position="175"/>
        <end position="203"/>
    </location>
</feature>
<organism evidence="2 3">
    <name type="scientific">Senna tora</name>
    <dbReference type="NCBI Taxonomy" id="362788"/>
    <lineage>
        <taxon>Eukaryota</taxon>
        <taxon>Viridiplantae</taxon>
        <taxon>Streptophyta</taxon>
        <taxon>Embryophyta</taxon>
        <taxon>Tracheophyta</taxon>
        <taxon>Spermatophyta</taxon>
        <taxon>Magnoliopsida</taxon>
        <taxon>eudicotyledons</taxon>
        <taxon>Gunneridae</taxon>
        <taxon>Pentapetalae</taxon>
        <taxon>rosids</taxon>
        <taxon>fabids</taxon>
        <taxon>Fabales</taxon>
        <taxon>Fabaceae</taxon>
        <taxon>Caesalpinioideae</taxon>
        <taxon>Cassia clade</taxon>
        <taxon>Senna</taxon>
    </lineage>
</organism>
<dbReference type="AlphaFoldDB" id="A0A834WRH9"/>
<dbReference type="Proteomes" id="UP000634136">
    <property type="component" value="Unassembled WGS sequence"/>
</dbReference>
<dbReference type="OrthoDB" id="419711at2759"/>
<evidence type="ECO:0000313" key="3">
    <source>
        <dbReference type="Proteomes" id="UP000634136"/>
    </source>
</evidence>
<feature type="transmembrane region" description="Helical" evidence="1">
    <location>
        <begin position="77"/>
        <end position="97"/>
    </location>
</feature>
<keyword evidence="3" id="KW-1185">Reference proteome</keyword>
<dbReference type="PANTHER" id="PTHR12242:SF10">
    <property type="entry name" value="TRANSMEMBRANE PROTEIN"/>
    <property type="match status" value="1"/>
</dbReference>
<keyword evidence="1" id="KW-0472">Membrane</keyword>
<proteinExistence type="predicted"/>
<feature type="transmembrane region" description="Helical" evidence="1">
    <location>
        <begin position="283"/>
        <end position="302"/>
    </location>
</feature>
<gene>
    <name evidence="2" type="ORF">G2W53_020505</name>
</gene>